<evidence type="ECO:0000313" key="2">
    <source>
        <dbReference type="EMBL" id="MPC90472.1"/>
    </source>
</evidence>
<dbReference type="AlphaFoldDB" id="A0A5B7J2S1"/>
<accession>A0A5B7J2S1</accession>
<dbReference type="EMBL" id="VSRR010084483">
    <property type="protein sequence ID" value="MPC90472.1"/>
    <property type="molecule type" value="Genomic_DNA"/>
</dbReference>
<gene>
    <name evidence="2" type="ORF">E2C01_085460</name>
</gene>
<sequence>MVGGHEWQGPATVLRTVMPDLATYSTRSYKPLLHLRHRFLGTLAYSSVLSVPHRTSPHPPRVPSTPLRSHQSLDTGGKIPASAAPKLGDANKSSLKAADHTPWLTDSDVLYSS</sequence>
<dbReference type="Proteomes" id="UP000324222">
    <property type="component" value="Unassembled WGS sequence"/>
</dbReference>
<feature type="region of interest" description="Disordered" evidence="1">
    <location>
        <begin position="50"/>
        <end position="98"/>
    </location>
</feature>
<proteinExistence type="predicted"/>
<evidence type="ECO:0000313" key="3">
    <source>
        <dbReference type="Proteomes" id="UP000324222"/>
    </source>
</evidence>
<comment type="caution">
    <text evidence="2">The sequence shown here is derived from an EMBL/GenBank/DDBJ whole genome shotgun (WGS) entry which is preliminary data.</text>
</comment>
<organism evidence="2 3">
    <name type="scientific">Portunus trituberculatus</name>
    <name type="common">Swimming crab</name>
    <name type="synonym">Neptunus trituberculatus</name>
    <dbReference type="NCBI Taxonomy" id="210409"/>
    <lineage>
        <taxon>Eukaryota</taxon>
        <taxon>Metazoa</taxon>
        <taxon>Ecdysozoa</taxon>
        <taxon>Arthropoda</taxon>
        <taxon>Crustacea</taxon>
        <taxon>Multicrustacea</taxon>
        <taxon>Malacostraca</taxon>
        <taxon>Eumalacostraca</taxon>
        <taxon>Eucarida</taxon>
        <taxon>Decapoda</taxon>
        <taxon>Pleocyemata</taxon>
        <taxon>Brachyura</taxon>
        <taxon>Eubrachyura</taxon>
        <taxon>Portunoidea</taxon>
        <taxon>Portunidae</taxon>
        <taxon>Portuninae</taxon>
        <taxon>Portunus</taxon>
    </lineage>
</organism>
<protein>
    <submittedName>
        <fullName evidence="2">Uncharacterized protein</fullName>
    </submittedName>
</protein>
<evidence type="ECO:0000256" key="1">
    <source>
        <dbReference type="SAM" id="MobiDB-lite"/>
    </source>
</evidence>
<reference evidence="2 3" key="1">
    <citation type="submission" date="2019-05" db="EMBL/GenBank/DDBJ databases">
        <title>Another draft genome of Portunus trituberculatus and its Hox gene families provides insights of decapod evolution.</title>
        <authorList>
            <person name="Jeong J.-H."/>
            <person name="Song I."/>
            <person name="Kim S."/>
            <person name="Choi T."/>
            <person name="Kim D."/>
            <person name="Ryu S."/>
            <person name="Kim W."/>
        </authorList>
    </citation>
    <scope>NUCLEOTIDE SEQUENCE [LARGE SCALE GENOMIC DNA]</scope>
    <source>
        <tissue evidence="2">Muscle</tissue>
    </source>
</reference>
<name>A0A5B7J2S1_PORTR</name>
<keyword evidence="3" id="KW-1185">Reference proteome</keyword>